<evidence type="ECO:0008006" key="3">
    <source>
        <dbReference type="Google" id="ProtNLM"/>
    </source>
</evidence>
<dbReference type="AlphaFoldDB" id="A0A0L6VF06"/>
<dbReference type="OrthoDB" id="3799035at2759"/>
<dbReference type="PANTHER" id="PTHR11439">
    <property type="entry name" value="GAG-POL-RELATED RETROTRANSPOSON"/>
    <property type="match status" value="1"/>
</dbReference>
<dbReference type="PANTHER" id="PTHR11439:SF483">
    <property type="entry name" value="PEPTIDE SYNTHASE GLIP-LIKE, PUTATIVE (AFU_ORTHOLOGUE AFUA_3G12920)-RELATED"/>
    <property type="match status" value="1"/>
</dbReference>
<accession>A0A0L6VF06</accession>
<name>A0A0L6VF06_9BASI</name>
<comment type="caution">
    <text evidence="1">The sequence shown here is derived from an EMBL/GenBank/DDBJ whole genome shotgun (WGS) entry which is preliminary data.</text>
</comment>
<organism evidence="1 2">
    <name type="scientific">Puccinia sorghi</name>
    <dbReference type="NCBI Taxonomy" id="27349"/>
    <lineage>
        <taxon>Eukaryota</taxon>
        <taxon>Fungi</taxon>
        <taxon>Dikarya</taxon>
        <taxon>Basidiomycota</taxon>
        <taxon>Pucciniomycotina</taxon>
        <taxon>Pucciniomycetes</taxon>
        <taxon>Pucciniales</taxon>
        <taxon>Pucciniaceae</taxon>
        <taxon>Puccinia</taxon>
    </lineage>
</organism>
<evidence type="ECO:0000313" key="2">
    <source>
        <dbReference type="Proteomes" id="UP000037035"/>
    </source>
</evidence>
<sequence length="522" mass="60071">MDSKINIQYWSNIVKVRTLTLNQISSHRSNKSPYDFRGRNLPLDFLHPIGNPVSFLNKPKSPGSKLYPKGSKGRLIGYNEELLLYKIPAEDGRIVDTKSVKFLDFDPVKHSEIDEDEDELFEITHEELFPAPSPPNADQAPSTHPDDREITIKQESDLCDDKHVSELLILVSSTCVLRERTAKIKPQKYSHLTSDPTTFKKAMSSNDKDKWIKAADEELNSIESHEVWEDIWALLCVFSRGRLDRGCSQSGHSAWGLSCWVWRSLNLLKRLCLLDHTGLLNFLACQTRPDLAPAVSILSSFNNDPGIKHWSEILHFWKYLKGTLDLKLTLKPDQVDTNKGVKYYTNETWADDIESRLSRSGTIFFWKACPIAWNSKKQKNISLSLTEAELNALSDGVQESQWILYLIEELWKEKLDPTKFNVDNQGLLEKIKNFGSNSKTKHLDIKMKWLRELKKTQMKSMSNSFRRRKWWPMPSPSQAMPNLFNICKLTVFWFFSHQIEGGVGITFPGSSIRLRILKNSNL</sequence>
<dbReference type="EMBL" id="LAVV01006607">
    <property type="protein sequence ID" value="KNZ59152.1"/>
    <property type="molecule type" value="Genomic_DNA"/>
</dbReference>
<evidence type="ECO:0000313" key="1">
    <source>
        <dbReference type="EMBL" id="KNZ59152.1"/>
    </source>
</evidence>
<dbReference type="Proteomes" id="UP000037035">
    <property type="component" value="Unassembled WGS sequence"/>
</dbReference>
<protein>
    <recommendedName>
        <fullName evidence="3">Reverse transcriptase Ty1/copia-type domain-containing protein</fullName>
    </recommendedName>
</protein>
<keyword evidence="2" id="KW-1185">Reference proteome</keyword>
<gene>
    <name evidence="1" type="ORF">VP01_1793g2</name>
</gene>
<proteinExistence type="predicted"/>
<dbReference type="CDD" id="cd09272">
    <property type="entry name" value="RNase_HI_RT_Ty1"/>
    <property type="match status" value="1"/>
</dbReference>
<reference evidence="1 2" key="1">
    <citation type="submission" date="2015-08" db="EMBL/GenBank/DDBJ databases">
        <title>Next Generation Sequencing and Analysis of the Genome of Puccinia sorghi L Schw, the Causal Agent of Maize Common Rust.</title>
        <authorList>
            <person name="Rochi L."/>
            <person name="Burguener G."/>
            <person name="Darino M."/>
            <person name="Turjanski A."/>
            <person name="Kreff E."/>
            <person name="Dieguez M.J."/>
            <person name="Sacco F."/>
        </authorList>
    </citation>
    <scope>NUCLEOTIDE SEQUENCE [LARGE SCALE GENOMIC DNA]</scope>
    <source>
        <strain evidence="1 2">RO10H11247</strain>
    </source>
</reference>
<dbReference type="VEuPathDB" id="FungiDB:VP01_1793g2"/>